<keyword evidence="4" id="KW-0812">Transmembrane</keyword>
<comment type="similarity">
    <text evidence="2">Belongs to the cation diffusion facilitator (CDF) transporter (TC 2.A.4) family.</text>
</comment>
<evidence type="ECO:0000256" key="6">
    <source>
        <dbReference type="ARBA" id="ARBA00023136"/>
    </source>
</evidence>
<dbReference type="Pfam" id="PF16916">
    <property type="entry name" value="ZT_dimer"/>
    <property type="match status" value="1"/>
</dbReference>
<keyword evidence="10" id="KW-1185">Reference proteome</keyword>
<sequence>MSTGILLGGTSIATAETLSKTAKNLPTDFSTSLQVRRYVSKSPIKLSAANNFQKRWHQTIQKHTHGGEERAQSHSHLVSALSETRSRGTRITLIGLGANIGLTVAKGLAGWLMNSASLVADAFHSLSDLLSDFVTLYTFRTSRKPADERYPYGYGKYEPVGSLAVSSLLILGAVGIGHHSYELLMNVVTSNIPNDVPDITQIIASAPIGEKQKLNPNAAWFAAASVVVKEALYRITLKVGIEERSDVLVANAWHHRSDAASSLVALGAIGGSYLGFLFLDPLCGMLVAGIIMKNATEIMFTSLKELVDVRIEEDIIEKVEGVVNKLKHKEPNVVNFHAIRGRKSGPFHLVDMTLQVPGNISVSHAHQIEERIRKAVKEECESVKEVLIHLDVEEQNARH</sequence>
<dbReference type="InterPro" id="IPR036837">
    <property type="entry name" value="Cation_efflux_CTD_sf"/>
</dbReference>
<evidence type="ECO:0000313" key="10">
    <source>
        <dbReference type="Proteomes" id="UP000789831"/>
    </source>
</evidence>
<keyword evidence="3" id="KW-0813">Transport</keyword>
<protein>
    <submittedName>
        <fullName evidence="9">2107_t:CDS:1</fullName>
    </submittedName>
</protein>
<feature type="domain" description="Cation efflux protein cytoplasmic" evidence="8">
    <location>
        <begin position="317"/>
        <end position="391"/>
    </location>
</feature>
<evidence type="ECO:0000313" key="9">
    <source>
        <dbReference type="EMBL" id="CAG8555765.1"/>
    </source>
</evidence>
<evidence type="ECO:0000256" key="2">
    <source>
        <dbReference type="ARBA" id="ARBA00008114"/>
    </source>
</evidence>
<dbReference type="Gene3D" id="3.30.70.1350">
    <property type="entry name" value="Cation efflux protein, cytoplasmic domain"/>
    <property type="match status" value="1"/>
</dbReference>
<comment type="subcellular location">
    <subcellularLocation>
        <location evidence="1">Membrane</location>
        <topology evidence="1">Multi-pass membrane protein</topology>
    </subcellularLocation>
</comment>
<dbReference type="PANTHER" id="PTHR43840">
    <property type="entry name" value="MITOCHONDRIAL METAL TRANSPORTER 1-RELATED"/>
    <property type="match status" value="1"/>
</dbReference>
<dbReference type="EMBL" id="CAJVPL010001153">
    <property type="protein sequence ID" value="CAG8555765.1"/>
    <property type="molecule type" value="Genomic_DNA"/>
</dbReference>
<dbReference type="NCBIfam" id="TIGR01297">
    <property type="entry name" value="CDF"/>
    <property type="match status" value="1"/>
</dbReference>
<dbReference type="Gene3D" id="1.20.1510.10">
    <property type="entry name" value="Cation efflux protein transmembrane domain"/>
    <property type="match status" value="1"/>
</dbReference>
<evidence type="ECO:0000259" key="7">
    <source>
        <dbReference type="Pfam" id="PF01545"/>
    </source>
</evidence>
<keyword evidence="6" id="KW-0472">Membrane</keyword>
<evidence type="ECO:0000256" key="5">
    <source>
        <dbReference type="ARBA" id="ARBA00022989"/>
    </source>
</evidence>
<dbReference type="GO" id="GO:0030003">
    <property type="term" value="P:intracellular monoatomic cation homeostasis"/>
    <property type="evidence" value="ECO:0007669"/>
    <property type="project" value="UniProtKB-ARBA"/>
</dbReference>
<accession>A0A9N9B5E8</accession>
<name>A0A9N9B5E8_9GLOM</name>
<feature type="domain" description="Cation efflux protein transmembrane" evidence="7">
    <location>
        <begin position="93"/>
        <end position="307"/>
    </location>
</feature>
<dbReference type="InterPro" id="IPR050291">
    <property type="entry name" value="CDF_Transporter"/>
</dbReference>
<dbReference type="InterPro" id="IPR027470">
    <property type="entry name" value="Cation_efflux_CTD"/>
</dbReference>
<dbReference type="FunFam" id="1.20.1510.10:FF:000006">
    <property type="entry name" value="Divalent cation efflux transporter"/>
    <property type="match status" value="1"/>
</dbReference>
<evidence type="ECO:0000259" key="8">
    <source>
        <dbReference type="Pfam" id="PF16916"/>
    </source>
</evidence>
<dbReference type="PANTHER" id="PTHR43840:SF15">
    <property type="entry name" value="MITOCHONDRIAL METAL TRANSPORTER 1-RELATED"/>
    <property type="match status" value="1"/>
</dbReference>
<evidence type="ECO:0000256" key="4">
    <source>
        <dbReference type="ARBA" id="ARBA00022692"/>
    </source>
</evidence>
<evidence type="ECO:0000256" key="3">
    <source>
        <dbReference type="ARBA" id="ARBA00022448"/>
    </source>
</evidence>
<dbReference type="Proteomes" id="UP000789831">
    <property type="component" value="Unassembled WGS sequence"/>
</dbReference>
<dbReference type="InterPro" id="IPR002524">
    <property type="entry name" value="Cation_efflux"/>
</dbReference>
<organism evidence="9 10">
    <name type="scientific">Ambispora gerdemannii</name>
    <dbReference type="NCBI Taxonomy" id="144530"/>
    <lineage>
        <taxon>Eukaryota</taxon>
        <taxon>Fungi</taxon>
        <taxon>Fungi incertae sedis</taxon>
        <taxon>Mucoromycota</taxon>
        <taxon>Glomeromycotina</taxon>
        <taxon>Glomeromycetes</taxon>
        <taxon>Archaeosporales</taxon>
        <taxon>Ambisporaceae</taxon>
        <taxon>Ambispora</taxon>
    </lineage>
</organism>
<dbReference type="Pfam" id="PF01545">
    <property type="entry name" value="Cation_efflux"/>
    <property type="match status" value="1"/>
</dbReference>
<dbReference type="GO" id="GO:0008324">
    <property type="term" value="F:monoatomic cation transmembrane transporter activity"/>
    <property type="evidence" value="ECO:0007669"/>
    <property type="project" value="InterPro"/>
</dbReference>
<dbReference type="SUPFAM" id="SSF160240">
    <property type="entry name" value="Cation efflux protein cytoplasmic domain-like"/>
    <property type="match status" value="1"/>
</dbReference>
<proteinExistence type="inferred from homology"/>
<keyword evidence="5" id="KW-1133">Transmembrane helix</keyword>
<gene>
    <name evidence="9" type="ORF">AGERDE_LOCUS6899</name>
</gene>
<evidence type="ECO:0000256" key="1">
    <source>
        <dbReference type="ARBA" id="ARBA00004141"/>
    </source>
</evidence>
<dbReference type="OrthoDB" id="435980at2759"/>
<dbReference type="AlphaFoldDB" id="A0A9N9B5E8"/>
<dbReference type="SUPFAM" id="SSF161111">
    <property type="entry name" value="Cation efflux protein transmembrane domain-like"/>
    <property type="match status" value="1"/>
</dbReference>
<comment type="caution">
    <text evidence="9">The sequence shown here is derived from an EMBL/GenBank/DDBJ whole genome shotgun (WGS) entry which is preliminary data.</text>
</comment>
<dbReference type="InterPro" id="IPR058533">
    <property type="entry name" value="Cation_efflux_TM"/>
</dbReference>
<dbReference type="FunFam" id="3.30.70.1350:FF:000010">
    <property type="entry name" value="Cation efflux family protein, putative"/>
    <property type="match status" value="1"/>
</dbReference>
<dbReference type="GO" id="GO:0098771">
    <property type="term" value="P:inorganic ion homeostasis"/>
    <property type="evidence" value="ECO:0007669"/>
    <property type="project" value="UniProtKB-ARBA"/>
</dbReference>
<dbReference type="GO" id="GO:0016020">
    <property type="term" value="C:membrane"/>
    <property type="evidence" value="ECO:0007669"/>
    <property type="project" value="UniProtKB-SubCell"/>
</dbReference>
<reference evidence="9" key="1">
    <citation type="submission" date="2021-06" db="EMBL/GenBank/DDBJ databases">
        <authorList>
            <person name="Kallberg Y."/>
            <person name="Tangrot J."/>
            <person name="Rosling A."/>
        </authorList>
    </citation>
    <scope>NUCLEOTIDE SEQUENCE</scope>
    <source>
        <strain evidence="9">MT106</strain>
    </source>
</reference>
<dbReference type="InterPro" id="IPR027469">
    <property type="entry name" value="Cation_efflux_TMD_sf"/>
</dbReference>